<evidence type="ECO:0000259" key="2">
    <source>
        <dbReference type="PROSITE" id="PS50911"/>
    </source>
</evidence>
<reference evidence="3 4" key="1">
    <citation type="journal article" date="2017" name="BMC Genomics">
        <title>Comparative genomic and phylogenomic analyses of the Bifidobacteriaceae family.</title>
        <authorList>
            <person name="Lugli G.A."/>
            <person name="Milani C."/>
            <person name="Turroni F."/>
            <person name="Duranti S."/>
            <person name="Mancabelli L."/>
            <person name="Mangifesta M."/>
            <person name="Ferrario C."/>
            <person name="Modesto M."/>
            <person name="Mattarelli P."/>
            <person name="Jiri K."/>
            <person name="van Sinderen D."/>
            <person name="Ventura M."/>
        </authorList>
    </citation>
    <scope>NUCLEOTIDE SEQUENCE [LARGE SCALE GENOMIC DNA]</scope>
    <source>
        <strain evidence="3 4">DSM 24744</strain>
    </source>
</reference>
<dbReference type="SUPFAM" id="SSF54001">
    <property type="entry name" value="Cysteine proteinases"/>
    <property type="match status" value="1"/>
</dbReference>
<feature type="domain" description="Peptidase C51" evidence="2">
    <location>
        <begin position="299"/>
        <end position="436"/>
    </location>
</feature>
<gene>
    <name evidence="3" type="ORF">PSSU_1664</name>
</gene>
<dbReference type="Pfam" id="PF05257">
    <property type="entry name" value="CHAP"/>
    <property type="match status" value="1"/>
</dbReference>
<feature type="chain" id="PRO_5038851128" evidence="1">
    <location>
        <begin position="23"/>
        <end position="444"/>
    </location>
</feature>
<sequence length="444" mass="47827">MKTKPILAITAILLLFAMLTNTMTTGTIATLMNTSDTTGDDTASGGSECEGTELTVDDTTLQTFHNNRNAVQAAQTLLSNMPDPANGSLTFTPVMVAGILGNWTIESGITFDKLEHKDENIGGRLDGTKQSNEFARSWARRGAYGLGIAQWTWCKDAGGDGNRACALIDLAESMNKNWYDPDVQMRMVVNELAGPYHGVYERLKESTDAGDAARIWLRQYEGVDNGTGDARAQAAENLLPAIQSLAGGSATMVSMTGSCDATAVTTSGMVDGEAPDAQEAGRTFAWMCGAVGVCKDGDYGQASSLPSAWKTWMRQYMNGLGYQCFWYAYMRAAMVHGNTSAWSPYLGAGYPSGIRDGQQGVSYDAQPRAGDLVANDGTPDELASAGEHIAFIEQVKDDGTLVISEGNYGEPAGGWTTYNRRELHSKGDYVHYRYLHYEAWDTAA</sequence>
<accession>A0A261EPR1</accession>
<proteinExistence type="predicted"/>
<evidence type="ECO:0000256" key="1">
    <source>
        <dbReference type="SAM" id="SignalP"/>
    </source>
</evidence>
<protein>
    <submittedName>
        <fullName evidence="3">CHAP domain-containing protein</fullName>
    </submittedName>
</protein>
<dbReference type="Proteomes" id="UP000216454">
    <property type="component" value="Unassembled WGS sequence"/>
</dbReference>
<dbReference type="Gene3D" id="1.10.530.10">
    <property type="match status" value="1"/>
</dbReference>
<dbReference type="RefSeq" id="WP_094691971.1">
    <property type="nucleotide sequence ID" value="NZ_MWWQ01000019.1"/>
</dbReference>
<organism evidence="3 4">
    <name type="scientific">Pseudoscardovia suis</name>
    <dbReference type="NCBI Taxonomy" id="987063"/>
    <lineage>
        <taxon>Bacteria</taxon>
        <taxon>Bacillati</taxon>
        <taxon>Actinomycetota</taxon>
        <taxon>Actinomycetes</taxon>
        <taxon>Bifidobacteriales</taxon>
        <taxon>Bifidobacteriaceae</taxon>
        <taxon>Pseudoscardovia</taxon>
    </lineage>
</organism>
<dbReference type="InterPro" id="IPR038765">
    <property type="entry name" value="Papain-like_cys_pep_sf"/>
</dbReference>
<name>A0A261EPR1_9BIFI</name>
<feature type="signal peptide" evidence="1">
    <location>
        <begin position="1"/>
        <end position="22"/>
    </location>
</feature>
<dbReference type="InterPro" id="IPR041219">
    <property type="entry name" value="Phage_lysozyme2"/>
</dbReference>
<dbReference type="Pfam" id="PF18013">
    <property type="entry name" value="Phage_lysozyme2"/>
    <property type="match status" value="1"/>
</dbReference>
<comment type="caution">
    <text evidence="3">The sequence shown here is derived from an EMBL/GenBank/DDBJ whole genome shotgun (WGS) entry which is preliminary data.</text>
</comment>
<keyword evidence="1" id="KW-0732">Signal</keyword>
<dbReference type="AlphaFoldDB" id="A0A261EPR1"/>
<dbReference type="EMBL" id="MWWQ01000019">
    <property type="protein sequence ID" value="OZG48840.1"/>
    <property type="molecule type" value="Genomic_DNA"/>
</dbReference>
<keyword evidence="4" id="KW-1185">Reference proteome</keyword>
<evidence type="ECO:0000313" key="3">
    <source>
        <dbReference type="EMBL" id="OZG48840.1"/>
    </source>
</evidence>
<evidence type="ECO:0000313" key="4">
    <source>
        <dbReference type="Proteomes" id="UP000216454"/>
    </source>
</evidence>
<dbReference type="InterPro" id="IPR007921">
    <property type="entry name" value="CHAP_dom"/>
</dbReference>
<dbReference type="OrthoDB" id="9805070at2"/>
<dbReference type="Gene3D" id="3.90.1720.10">
    <property type="entry name" value="endopeptidase domain like (from Nostoc punctiforme)"/>
    <property type="match status" value="1"/>
</dbReference>
<dbReference type="PROSITE" id="PS50911">
    <property type="entry name" value="CHAP"/>
    <property type="match status" value="1"/>
</dbReference>